<evidence type="ECO:0000313" key="1">
    <source>
        <dbReference type="EMBL" id="AQS83518.1"/>
    </source>
</evidence>
<organism evidence="1 2">
    <name type="scientific">Acetobacter aceti</name>
    <dbReference type="NCBI Taxonomy" id="435"/>
    <lineage>
        <taxon>Bacteria</taxon>
        <taxon>Pseudomonadati</taxon>
        <taxon>Pseudomonadota</taxon>
        <taxon>Alphaproteobacteria</taxon>
        <taxon>Acetobacterales</taxon>
        <taxon>Acetobacteraceae</taxon>
        <taxon>Acetobacter</taxon>
        <taxon>Acetobacter subgen. Acetobacter</taxon>
    </lineage>
</organism>
<evidence type="ECO:0000313" key="2">
    <source>
        <dbReference type="Proteomes" id="UP000188937"/>
    </source>
</evidence>
<dbReference type="AlphaFoldDB" id="A0A1U9KCM7"/>
<dbReference type="Proteomes" id="UP000188937">
    <property type="component" value="Chromosome"/>
</dbReference>
<accession>A0A1U9KCM7</accession>
<dbReference type="EMBL" id="CP014692">
    <property type="protein sequence ID" value="AQS83518.1"/>
    <property type="molecule type" value="Genomic_DNA"/>
</dbReference>
<dbReference type="KEGG" id="aace:A0U92_00685"/>
<gene>
    <name evidence="1" type="ORF">A0U92_00685</name>
</gene>
<reference evidence="1 2" key="1">
    <citation type="submission" date="2016-03" db="EMBL/GenBank/DDBJ databases">
        <title>Acetic acid bacteria sequencing.</title>
        <authorList>
            <person name="Brandt J."/>
            <person name="Jakob F."/>
            <person name="Vogel R.F."/>
        </authorList>
    </citation>
    <scope>NUCLEOTIDE SEQUENCE [LARGE SCALE GENOMIC DNA]</scope>
    <source>
        <strain evidence="1 2">TMW2.1153</strain>
    </source>
</reference>
<protein>
    <submittedName>
        <fullName evidence="1">Uncharacterized protein</fullName>
    </submittedName>
</protein>
<proteinExistence type="predicted"/>
<sequence>MDDGMEQTTDWLMMTSPGKNLFRVQLRGRICLPSLRKGILQGCDRVGFSPAFRQNIFQAFMTQPSQPESMFGRGSCIIG</sequence>
<keyword evidence="2" id="KW-1185">Reference proteome</keyword>
<name>A0A1U9KCM7_ACEAC</name>